<dbReference type="GO" id="GO:0004252">
    <property type="term" value="F:serine-type endopeptidase activity"/>
    <property type="evidence" value="ECO:0007669"/>
    <property type="project" value="InterPro"/>
</dbReference>
<dbReference type="Gene3D" id="2.60.120.200">
    <property type="match status" value="3"/>
</dbReference>
<feature type="domain" description="P/Homo B" evidence="8">
    <location>
        <begin position="1556"/>
        <end position="1699"/>
    </location>
</feature>
<keyword evidence="1" id="KW-0645">Protease</keyword>
<feature type="domain" description="P/Homo B" evidence="8">
    <location>
        <begin position="1703"/>
        <end position="1828"/>
    </location>
</feature>
<evidence type="ECO:0000259" key="8">
    <source>
        <dbReference type="PROSITE" id="PS51829"/>
    </source>
</evidence>
<evidence type="ECO:0000256" key="5">
    <source>
        <dbReference type="ARBA" id="ARBA00023157"/>
    </source>
</evidence>
<feature type="compositionally biased region" description="Low complexity" evidence="6">
    <location>
        <begin position="29"/>
        <end position="53"/>
    </location>
</feature>
<feature type="domain" description="P/Homo B" evidence="8">
    <location>
        <begin position="1306"/>
        <end position="1438"/>
    </location>
</feature>
<evidence type="ECO:0000256" key="6">
    <source>
        <dbReference type="SAM" id="MobiDB-lite"/>
    </source>
</evidence>
<dbReference type="GO" id="GO:0016485">
    <property type="term" value="P:protein processing"/>
    <property type="evidence" value="ECO:0007669"/>
    <property type="project" value="TreeGrafter"/>
</dbReference>
<dbReference type="PANTHER" id="PTHR42884:SF14">
    <property type="entry name" value="NEUROENDOCRINE CONVERTASE 1"/>
    <property type="match status" value="1"/>
</dbReference>
<name>A0A2W2CCL5_9ACTN</name>
<evidence type="ECO:0000256" key="3">
    <source>
        <dbReference type="ARBA" id="ARBA00022801"/>
    </source>
</evidence>
<feature type="chain" id="PRO_5039376613" description="P/Homo B domain-containing protein" evidence="7">
    <location>
        <begin position="23"/>
        <end position="2787"/>
    </location>
</feature>
<dbReference type="Pfam" id="PF01483">
    <property type="entry name" value="P_proprotein"/>
    <property type="match status" value="12"/>
</dbReference>
<proteinExistence type="predicted"/>
<feature type="region of interest" description="Disordered" evidence="6">
    <location>
        <begin position="1307"/>
        <end position="1326"/>
    </location>
</feature>
<feature type="domain" description="P/Homo B" evidence="8">
    <location>
        <begin position="1933"/>
        <end position="2051"/>
    </location>
</feature>
<feature type="domain" description="P/Homo B" evidence="8">
    <location>
        <begin position="2306"/>
        <end position="2424"/>
    </location>
</feature>
<dbReference type="Gene3D" id="2.60.120.260">
    <property type="entry name" value="Galactose-binding domain-like"/>
    <property type="match status" value="12"/>
</dbReference>
<dbReference type="Proteomes" id="UP000248749">
    <property type="component" value="Unassembled WGS sequence"/>
</dbReference>
<feature type="compositionally biased region" description="Low complexity" evidence="6">
    <location>
        <begin position="207"/>
        <end position="220"/>
    </location>
</feature>
<feature type="region of interest" description="Disordered" evidence="6">
    <location>
        <begin position="207"/>
        <end position="229"/>
    </location>
</feature>
<keyword evidence="2 7" id="KW-0732">Signal</keyword>
<dbReference type="SMART" id="SM00560">
    <property type="entry name" value="LamGL"/>
    <property type="match status" value="3"/>
</dbReference>
<feature type="region of interest" description="Disordered" evidence="6">
    <location>
        <begin position="29"/>
        <end position="60"/>
    </location>
</feature>
<sequence length="2787" mass="293951">MPPTGRAAIMVAILLLSYLTGAASVSAAAPVPASPAPGSSPSASNAADASAQARRTGRPVEVDTLGTADTKVVANPGGTFSATMYNQPIRAKTANGWVPIDTTLVAHPDGTVTPKVAAVPVRFSGGGSVPLARAEGDEGEFGLDWAGRLPKPRLAGATATYPDILPGVDLKLTATATGFAESLVVRDAAAARNPKLRTIRFGLRTAGKATARTTRGPAKPTDQKGGKAFAGTAPVDWQVSGDTLTARPDTAALADPDTAYPLTMDGPSWGQKLHWMLLSHDPTTGAKAAYWDSSHIARIGRVRGDNTRWRSYFEMDTAAIAGKRIISAELRIYEWWAESCAPQPVELWHIGSISPTTTWGDATPFHRKAAEIASAKGFDETCSHGQIGFDVKDLMVEAANGRWSSTTVALKAREDDNSYGAKEFLYRPVPELGLREDVPVLAITAEYNTIPNRAADLKVNGAACTDAGLVVNTATPALSAAISDPDPQNLRGVFRWWEDTGGSPSEVASAATTLGGPGTVSVTVPEDRPLRDGVSYVFGVTAEDERGDASDGRPWCRLTVDTSKPVAAPTVSSTEFPPSPATGPPLYTAGRFTFDAGGDPDVIGFKYGIGKSPSASTYVAADAPGGTATVAYTADTVSTTFTPVSVVTMGVDRAGNEGPKAEYRFKISPAVTSTTVYGYWKADSVAGGKLADDKAKYDAVISGTMATTRDWRGNTNKAVRLDGLAAYAATSIPLAPKTEQDTFGSFTVMAWAKLDKGGDHATVLSQDGAADSGFALKYVDFPRAWRFSVEGVAHADSLVVPQVGVWTHLAGVYDHPAGKLFLYVNGRLAGEANHTSTWYAAGPTVLGRAQSGGGHGEFWPGDLDEMQIYPWAASAFEVRHRMAGPALGPNATWALDEGSGQTSADLTSNGHTLVLSATGSSWASRGRTGTGSALRLDGANGHAYTGGPVAARSPEGTFDSFTVMAWVKLNNPDSWVSAVSQDGQRDSGFSLGFSSYPRGWSFAMSSTDADGSGGDYLVAEPPPQLGVWTHLAGVYDHAAGTISLYVNGRLAKSMTRPSTWYAAGGLQVGRAKHDGWLVDHWPGEIDDVQVVAGARSATEIVTAMAGPSFAAGARWALDDSGADATGNGHMLALWKGASWTTGKNGSGLRLDGVDGYAYTAVPVVRPDDSFTVASWVKLDALDRHQTVVSQEGALHSGFRLHYDNDAKAWAFLIGGTTRDGGTVPDGVVRGTSAPRAGEWTHLAGVYDHGARQMRLFVNGRLQASAAYTSVAKAEQILTIGRGRSGGWWVDYLAGSVDDVELRPGVTSPTGIHRMSGLDNPGSTQRNPTKIEDLSIAESPLAVAGVTADMVSTLQVEVRITHGYRGDLVLRLIAPDNTDYLLEDLTGSGDVDNFTKSYWLNASGRIVNGTWKLRVEDRALGDTGTIEEWSIFAPVRDDSGPAVPWPKITGTGFTVANNATTERSVTVSGIPGNAPRNLHVAIDKTTSSARDLRLVLVAPDKREYVVHDGSQPAPPPTTDACGREQDTYDLKKSYFVNAATSPANGVWTLRIIHTSTSGAPTIKGWSLSSAINLEASPTAPNTKFANPTDVVIDDYHTTGYVEACGVPGTAANDLRVAVDIRHPNRGDLKLELLGPDGGATYLLEDIPDTDSGEDVRKTYTVSGVAQLPNGLWTLKVYDVRSDWAGLINEWSIQILPSAQATLPAGWKAENSTDVPIADDGWTESPITVSGLTGMGPKDWRVTVDIKHTYRGDLALYLQAPDGTGYLLEDLTGTGDVDDLTKIYTFNGSAEIANGVWKLRVLDAVWGDTGVIDSWSLSTSDFPPVRTTIRVPVPDVAAAESPLTVSGVSGNAPNGMQVQVAIVHPKPEQLVISVVAPDGTAFPLHNKKPALPTTFLVDATAAAASGTWKLRVEDTVGGDTGTIESWGLLLAPAVAWPEQRGGSLTVDRPEFGATGSTYKRVGGVPGNAPADLRLTVNTSYYWVRELKISLVAPDGTSYVVHDGAATMPGTFTVDASTEVANGQWKLMVQRNSSSGTVQITSWSLWSPVNHQATPAGTVTKFANGNDVSIPDDGYSRTDSAAFVSGIPGTAANDLRVTVDIKHPNRGDLKLSLEAPNDAATYPLEDFPDTDTGDDVFKTYTVPGVAQIANGHWYLVVTDIKTGNAGSIDGWSIQLLPSPQVTLPDGWKLENGTDTTIPDRAMVESPISVSGMTGMAPRDWQVSVALRHTYLSDLKLELVATDGTAYLLEDFTGAGDLDDLTKTYTFNGSAEIANGVWKLRVHDGVWGDIGHIDSWSLAAAPAGTPTPPVAWPRFPGNGLTVDGVQHGVTGASYVAVTGVSGNAPADLRLTVNTSYYWLRELKIALVAPDGTSYVVHDGASTMPNTFTVDASAEVANGSWKLWMQRNSTSGTVQISSWSLWSPVNHQATPAGTVTKFVNGERLPIPDDGYSRGDSFEQVTGMPGNAPADLRITVDITHPNRGDLILRLVAPDGTAYLLEDIPDTDNGDNVYANYRVNASAETANGTWRLRVDDTVAGNAGTLNGWSLGFGTSLAVAPGTRFENLDDAPIEDTGTGESTISIAGVTGSAPAGLRVGVTIRHPQRSDLILHLLAPDGTAYPLEDLTGSDPADDVVKEYAVNAAAELANGTWRLRVGDTAVGDTGVIDAWSLTFPAPTKYHHTGQVAIPDNGAAAACTIPVAGRAGNAPANLRVVVDIRHPNRGDLVLHLLAPDGTAYLLEDLPDGDTGDNVRKTYWVDASAEAANGAWVLQARDTATGNSGVIDAWSLRFGVA</sequence>
<gene>
    <name evidence="9" type="ORF">C1I99_17370</name>
</gene>
<dbReference type="InterPro" id="IPR013320">
    <property type="entry name" value="ConA-like_dom_sf"/>
</dbReference>
<accession>A0A2W2CCL5</accession>
<protein>
    <recommendedName>
        <fullName evidence="8">P/Homo B domain-containing protein</fullName>
    </recommendedName>
</protein>
<keyword evidence="5" id="KW-1015">Disulfide bond</keyword>
<keyword evidence="3" id="KW-0378">Hydrolase</keyword>
<dbReference type="RefSeq" id="WP_111135275.1">
    <property type="nucleotide sequence ID" value="NZ_POUB01000116.1"/>
</dbReference>
<evidence type="ECO:0000256" key="7">
    <source>
        <dbReference type="SAM" id="SignalP"/>
    </source>
</evidence>
<keyword evidence="10" id="KW-1185">Reference proteome</keyword>
<dbReference type="SUPFAM" id="SSF49899">
    <property type="entry name" value="Concanavalin A-like lectins/glucanases"/>
    <property type="match status" value="3"/>
</dbReference>
<dbReference type="InterPro" id="IPR002884">
    <property type="entry name" value="P_dom"/>
</dbReference>
<dbReference type="Pfam" id="PF13385">
    <property type="entry name" value="Laminin_G_3"/>
    <property type="match status" value="3"/>
</dbReference>
<feature type="domain" description="P/Homo B" evidence="8">
    <location>
        <begin position="2174"/>
        <end position="2304"/>
    </location>
</feature>
<evidence type="ECO:0000313" key="9">
    <source>
        <dbReference type="EMBL" id="PZF96252.1"/>
    </source>
</evidence>
<feature type="domain" description="P/Homo B" evidence="8">
    <location>
        <begin position="2425"/>
        <end position="2558"/>
    </location>
</feature>
<dbReference type="NCBIfam" id="NF033679">
    <property type="entry name" value="DNRLRE_dom"/>
    <property type="match status" value="1"/>
</dbReference>
<feature type="signal peptide" evidence="7">
    <location>
        <begin position="1"/>
        <end position="22"/>
    </location>
</feature>
<reference evidence="9 10" key="1">
    <citation type="submission" date="2018-01" db="EMBL/GenBank/DDBJ databases">
        <title>Draft genome sequence of Salinispora sp. 13K206.</title>
        <authorList>
            <person name="Sahin N."/>
            <person name="Saygin H."/>
            <person name="Ay H."/>
        </authorList>
    </citation>
    <scope>NUCLEOTIDE SEQUENCE [LARGE SCALE GENOMIC DNA]</scope>
    <source>
        <strain evidence="9 10">13K206</strain>
    </source>
</reference>
<dbReference type="PANTHER" id="PTHR42884">
    <property type="entry name" value="PROPROTEIN CONVERTASE SUBTILISIN/KEXIN-RELATED"/>
    <property type="match status" value="1"/>
</dbReference>
<dbReference type="PROSITE" id="PS51829">
    <property type="entry name" value="P_HOMO_B"/>
    <property type="match status" value="9"/>
</dbReference>
<dbReference type="SUPFAM" id="SSF49785">
    <property type="entry name" value="Galactose-binding domain-like"/>
    <property type="match status" value="12"/>
</dbReference>
<dbReference type="EMBL" id="POUB01000116">
    <property type="protein sequence ID" value="PZF96252.1"/>
    <property type="molecule type" value="Genomic_DNA"/>
</dbReference>
<organism evidence="9 10">
    <name type="scientific">Micromonospora deserti</name>
    <dbReference type="NCBI Taxonomy" id="2070366"/>
    <lineage>
        <taxon>Bacteria</taxon>
        <taxon>Bacillati</taxon>
        <taxon>Actinomycetota</taxon>
        <taxon>Actinomycetes</taxon>
        <taxon>Micromonosporales</taxon>
        <taxon>Micromonosporaceae</taxon>
        <taxon>Micromonospora</taxon>
    </lineage>
</organism>
<evidence type="ECO:0000313" key="10">
    <source>
        <dbReference type="Proteomes" id="UP000248749"/>
    </source>
</evidence>
<evidence type="ECO:0000256" key="2">
    <source>
        <dbReference type="ARBA" id="ARBA00022729"/>
    </source>
</evidence>
<comment type="caution">
    <text evidence="9">The sequence shown here is derived from an EMBL/GenBank/DDBJ whole genome shotgun (WGS) entry which is preliminary data.</text>
</comment>
<dbReference type="InterPro" id="IPR006558">
    <property type="entry name" value="LamG-like"/>
</dbReference>
<dbReference type="InterPro" id="IPR008979">
    <property type="entry name" value="Galactose-bd-like_sf"/>
</dbReference>
<feature type="domain" description="P/Homo B" evidence="8">
    <location>
        <begin position="2666"/>
        <end position="2787"/>
    </location>
</feature>
<keyword evidence="4" id="KW-0720">Serine protease</keyword>
<evidence type="ECO:0000256" key="4">
    <source>
        <dbReference type="ARBA" id="ARBA00022825"/>
    </source>
</evidence>
<evidence type="ECO:0000256" key="1">
    <source>
        <dbReference type="ARBA" id="ARBA00022670"/>
    </source>
</evidence>
<feature type="domain" description="P/Homo B" evidence="8">
    <location>
        <begin position="2055"/>
        <end position="2172"/>
    </location>
</feature>
<dbReference type="GO" id="GO:0016020">
    <property type="term" value="C:membrane"/>
    <property type="evidence" value="ECO:0007669"/>
    <property type="project" value="TreeGrafter"/>
</dbReference>